<accession>A0A9X2AIM3</accession>
<dbReference type="AlphaFoldDB" id="A0A9X2AIM3"/>
<dbReference type="Proteomes" id="UP001139369">
    <property type="component" value="Unassembled WGS sequence"/>
</dbReference>
<gene>
    <name evidence="2" type="ORF">MC378_05715</name>
</gene>
<evidence type="ECO:0000313" key="2">
    <source>
        <dbReference type="EMBL" id="MCI2228656.1"/>
    </source>
</evidence>
<proteinExistence type="predicted"/>
<feature type="chain" id="PRO_5040874084" description="Lipoprotein" evidence="1">
    <location>
        <begin position="23"/>
        <end position="195"/>
    </location>
</feature>
<reference evidence="2" key="1">
    <citation type="submission" date="2022-02" db="EMBL/GenBank/DDBJ databases">
        <title>Polaribacter sp. MSW13, isolated from seawater.</title>
        <authorList>
            <person name="Kristyanto S."/>
            <person name="Jung J."/>
            <person name="Jeon C.O."/>
        </authorList>
    </citation>
    <scope>NUCLEOTIDE SEQUENCE</scope>
    <source>
        <strain evidence="2">MSW13</strain>
    </source>
</reference>
<dbReference type="RefSeq" id="WP_242177780.1">
    <property type="nucleotide sequence ID" value="NZ_JAKQYM010000003.1"/>
</dbReference>
<sequence length="195" mass="23213">MKKCTQFIVLFFLLAIFSCASSKVNKYGLTRDNPFKILDSTELAKENRFYSIKKPKNWYAFVEPHGGLYYAPEKLKNQAPINFKSFVGFALKENKKNKLKNINDYVNASIKKLKKTYKNFNYQQIETKHEKYGKSIVLRFISSSWNDKNIKYKTANLYLFYKNKCYLIRYRSTLDNFDEFVPDVEKMIKSFKIKE</sequence>
<comment type="caution">
    <text evidence="2">The sequence shown here is derived from an EMBL/GenBank/DDBJ whole genome shotgun (WGS) entry which is preliminary data.</text>
</comment>
<organism evidence="2 3">
    <name type="scientific">Polaribacter marinus</name>
    <dbReference type="NCBI Taxonomy" id="2916838"/>
    <lineage>
        <taxon>Bacteria</taxon>
        <taxon>Pseudomonadati</taxon>
        <taxon>Bacteroidota</taxon>
        <taxon>Flavobacteriia</taxon>
        <taxon>Flavobacteriales</taxon>
        <taxon>Flavobacteriaceae</taxon>
    </lineage>
</organism>
<keyword evidence="1" id="KW-0732">Signal</keyword>
<evidence type="ECO:0008006" key="4">
    <source>
        <dbReference type="Google" id="ProtNLM"/>
    </source>
</evidence>
<keyword evidence="3" id="KW-1185">Reference proteome</keyword>
<protein>
    <recommendedName>
        <fullName evidence="4">Lipoprotein</fullName>
    </recommendedName>
</protein>
<evidence type="ECO:0000256" key="1">
    <source>
        <dbReference type="SAM" id="SignalP"/>
    </source>
</evidence>
<dbReference type="EMBL" id="JAKQYM010000003">
    <property type="protein sequence ID" value="MCI2228656.1"/>
    <property type="molecule type" value="Genomic_DNA"/>
</dbReference>
<feature type="signal peptide" evidence="1">
    <location>
        <begin position="1"/>
        <end position="22"/>
    </location>
</feature>
<dbReference type="PROSITE" id="PS51257">
    <property type="entry name" value="PROKAR_LIPOPROTEIN"/>
    <property type="match status" value="1"/>
</dbReference>
<dbReference type="Gene3D" id="3.40.1000.10">
    <property type="entry name" value="Mog1/PsbP, alpha/beta/alpha sandwich"/>
    <property type="match status" value="1"/>
</dbReference>
<evidence type="ECO:0000313" key="3">
    <source>
        <dbReference type="Proteomes" id="UP001139369"/>
    </source>
</evidence>
<name>A0A9X2AIM3_9FLAO</name>